<evidence type="ECO:0000313" key="1">
    <source>
        <dbReference type="EMBL" id="KAL0078515.1"/>
    </source>
</evidence>
<keyword evidence="2" id="KW-1185">Reference proteome</keyword>
<gene>
    <name evidence="1" type="ORF">J3Q64DRAFT_1839473</name>
</gene>
<accession>A0ABR3AN42</accession>
<organism evidence="1 2">
    <name type="scientific">Phycomyces blakesleeanus</name>
    <dbReference type="NCBI Taxonomy" id="4837"/>
    <lineage>
        <taxon>Eukaryota</taxon>
        <taxon>Fungi</taxon>
        <taxon>Fungi incertae sedis</taxon>
        <taxon>Mucoromycota</taxon>
        <taxon>Mucoromycotina</taxon>
        <taxon>Mucoromycetes</taxon>
        <taxon>Mucorales</taxon>
        <taxon>Phycomycetaceae</taxon>
        <taxon>Phycomyces</taxon>
    </lineage>
</organism>
<protein>
    <submittedName>
        <fullName evidence="1">Uncharacterized protein</fullName>
    </submittedName>
</protein>
<sequence length="49" mass="5442">MSLGRLTININAHEFSTARHGSPLDQTTEGIHRLTAGHYFDESIKSEDS</sequence>
<name>A0ABR3AN42_PHYBL</name>
<reference evidence="1 2" key="1">
    <citation type="submission" date="2024-04" db="EMBL/GenBank/DDBJ databases">
        <title>Symmetric and asymmetric DNA N6-adenine methylation regulates different biological responses in Mucorales.</title>
        <authorList>
            <consortium name="Lawrence Berkeley National Laboratory"/>
            <person name="Lax C."/>
            <person name="Mondo S.J."/>
            <person name="Osorio-Concepcion M."/>
            <person name="Muszewska A."/>
            <person name="Corrochano-Luque M."/>
            <person name="Gutierrez G."/>
            <person name="Riley R."/>
            <person name="Lipzen A."/>
            <person name="Guo J."/>
            <person name="Hundley H."/>
            <person name="Amirebrahimi M."/>
            <person name="Ng V."/>
            <person name="Lorenzo-Gutierrez D."/>
            <person name="Binder U."/>
            <person name="Yang J."/>
            <person name="Song Y."/>
            <person name="Canovas D."/>
            <person name="Navarro E."/>
            <person name="Freitag M."/>
            <person name="Gabaldon T."/>
            <person name="Grigoriev I.V."/>
            <person name="Corrochano L.M."/>
            <person name="Nicolas F.E."/>
            <person name="Garre V."/>
        </authorList>
    </citation>
    <scope>NUCLEOTIDE SEQUENCE [LARGE SCALE GENOMIC DNA]</scope>
    <source>
        <strain evidence="1 2">L51</strain>
    </source>
</reference>
<dbReference type="Proteomes" id="UP001448207">
    <property type="component" value="Unassembled WGS sequence"/>
</dbReference>
<comment type="caution">
    <text evidence="1">The sequence shown here is derived from an EMBL/GenBank/DDBJ whole genome shotgun (WGS) entry which is preliminary data.</text>
</comment>
<proteinExistence type="predicted"/>
<dbReference type="EMBL" id="JBCLYO010000024">
    <property type="protein sequence ID" value="KAL0078515.1"/>
    <property type="molecule type" value="Genomic_DNA"/>
</dbReference>
<evidence type="ECO:0000313" key="2">
    <source>
        <dbReference type="Proteomes" id="UP001448207"/>
    </source>
</evidence>